<dbReference type="OrthoDB" id="5407653at2759"/>
<dbReference type="AlphaFoldDB" id="A0A179UXS9"/>
<dbReference type="PROSITE" id="PS51299">
    <property type="entry name" value="HTH_APSES"/>
    <property type="match status" value="1"/>
</dbReference>
<dbReference type="GO" id="GO:0043565">
    <property type="term" value="F:sequence-specific DNA binding"/>
    <property type="evidence" value="ECO:0007669"/>
    <property type="project" value="TreeGrafter"/>
</dbReference>
<evidence type="ECO:0000256" key="8">
    <source>
        <dbReference type="ARBA" id="ARBA00031907"/>
    </source>
</evidence>
<evidence type="ECO:0000256" key="9">
    <source>
        <dbReference type="SAM" id="MobiDB-lite"/>
    </source>
</evidence>
<dbReference type="SUPFAM" id="SSF54616">
    <property type="entry name" value="DNA-binding domain of Mlu1-box binding protein MBP1"/>
    <property type="match status" value="1"/>
</dbReference>
<evidence type="ECO:0000256" key="1">
    <source>
        <dbReference type="ARBA" id="ARBA00007247"/>
    </source>
</evidence>
<evidence type="ECO:0000256" key="3">
    <source>
        <dbReference type="ARBA" id="ARBA00022969"/>
    </source>
</evidence>
<feature type="region of interest" description="Disordered" evidence="9">
    <location>
        <begin position="527"/>
        <end position="547"/>
    </location>
</feature>
<evidence type="ECO:0000313" key="12">
    <source>
        <dbReference type="Proteomes" id="UP000002038"/>
    </source>
</evidence>
<feature type="compositionally biased region" description="Low complexity" evidence="9">
    <location>
        <begin position="443"/>
        <end position="453"/>
    </location>
</feature>
<feature type="compositionally biased region" description="Polar residues" evidence="9">
    <location>
        <begin position="466"/>
        <end position="476"/>
    </location>
</feature>
<dbReference type="GO" id="GO:0030435">
    <property type="term" value="P:sporulation resulting in formation of a cellular spore"/>
    <property type="evidence" value="ECO:0007669"/>
    <property type="project" value="UniProtKB-KW"/>
</dbReference>
<dbReference type="InterPro" id="IPR003163">
    <property type="entry name" value="Tscrpt_reg_HTH_APSES-type"/>
</dbReference>
<dbReference type="GO" id="GO:0003700">
    <property type="term" value="F:DNA-binding transcription factor activity"/>
    <property type="evidence" value="ECO:0007669"/>
    <property type="project" value="TreeGrafter"/>
</dbReference>
<dbReference type="STRING" id="559298.A0A179UXS9"/>
<accession>A0A179UXS9</accession>
<dbReference type="InterPro" id="IPR036887">
    <property type="entry name" value="HTH_APSES_sf"/>
</dbReference>
<evidence type="ECO:0000313" key="11">
    <source>
        <dbReference type="EMBL" id="OAT12894.1"/>
    </source>
</evidence>
<feature type="compositionally biased region" description="Low complexity" evidence="9">
    <location>
        <begin position="209"/>
        <end position="237"/>
    </location>
</feature>
<dbReference type="RefSeq" id="XP_031580608.1">
    <property type="nucleotide sequence ID" value="XM_031723442.1"/>
</dbReference>
<evidence type="ECO:0000256" key="2">
    <source>
        <dbReference type="ARBA" id="ARBA00019309"/>
    </source>
</evidence>
<reference evidence="12" key="1">
    <citation type="journal article" date="2015" name="PLoS Genet.">
        <title>The dynamic genome and transcriptome of the human fungal pathogen Blastomyces and close relative Emmonsia.</title>
        <authorList>
            <person name="Munoz J.F."/>
            <person name="Gauthier G.M."/>
            <person name="Desjardins C.A."/>
            <person name="Gallo J.E."/>
            <person name="Holder J."/>
            <person name="Sullivan T.D."/>
            <person name="Marty A.J."/>
            <person name="Carmen J.C."/>
            <person name="Chen Z."/>
            <person name="Ding L."/>
            <person name="Gujja S."/>
            <person name="Magrini V."/>
            <person name="Misas E."/>
            <person name="Mitreva M."/>
            <person name="Priest M."/>
            <person name="Saif S."/>
            <person name="Whiston E.A."/>
            <person name="Young S."/>
            <person name="Zeng Q."/>
            <person name="Goldman W.E."/>
            <person name="Mardis E.R."/>
            <person name="Taylor J.W."/>
            <person name="McEwen J.G."/>
            <person name="Clay O.K."/>
            <person name="Klein B.S."/>
            <person name="Cuomo C.A."/>
        </authorList>
    </citation>
    <scope>NUCLEOTIDE SEQUENCE [LARGE SCALE GENOMIC DNA]</scope>
    <source>
        <strain evidence="12">SLH14081</strain>
    </source>
</reference>
<evidence type="ECO:0000256" key="6">
    <source>
        <dbReference type="ARBA" id="ARBA00023163"/>
    </source>
</evidence>
<dbReference type="GeneID" id="8501895"/>
<organism evidence="11 12">
    <name type="scientific">Blastomyces gilchristii (strain SLH14081)</name>
    <name type="common">Blastomyces dermatitidis</name>
    <dbReference type="NCBI Taxonomy" id="559298"/>
    <lineage>
        <taxon>Eukaryota</taxon>
        <taxon>Fungi</taxon>
        <taxon>Dikarya</taxon>
        <taxon>Ascomycota</taxon>
        <taxon>Pezizomycotina</taxon>
        <taxon>Eurotiomycetes</taxon>
        <taxon>Eurotiomycetidae</taxon>
        <taxon>Onygenales</taxon>
        <taxon>Ajellomycetaceae</taxon>
        <taxon>Blastomyces</taxon>
    </lineage>
</organism>
<dbReference type="GO" id="GO:0045944">
    <property type="term" value="P:positive regulation of transcription by RNA polymerase II"/>
    <property type="evidence" value="ECO:0007669"/>
    <property type="project" value="TreeGrafter"/>
</dbReference>
<dbReference type="PANTHER" id="PTHR47792:SF1">
    <property type="entry name" value="PROTEIN SOK2-RELATED"/>
    <property type="match status" value="1"/>
</dbReference>
<feature type="domain" description="HTH APSES-type" evidence="10">
    <location>
        <begin position="315"/>
        <end position="421"/>
    </location>
</feature>
<dbReference type="InterPro" id="IPR029790">
    <property type="entry name" value="EFG1/Phd1/StuA"/>
</dbReference>
<dbReference type="Proteomes" id="UP000002038">
    <property type="component" value="Unassembled WGS sequence"/>
</dbReference>
<dbReference type="GO" id="GO:0048315">
    <property type="term" value="P:conidium formation"/>
    <property type="evidence" value="ECO:0007669"/>
    <property type="project" value="UniProtKB-KW"/>
</dbReference>
<dbReference type="Pfam" id="PF04383">
    <property type="entry name" value="KilA-N"/>
    <property type="match status" value="1"/>
</dbReference>
<keyword evidence="12" id="KW-1185">Reference proteome</keyword>
<dbReference type="KEGG" id="bgh:BDBG_08183"/>
<feature type="region of interest" description="Disordered" evidence="9">
    <location>
        <begin position="93"/>
        <end position="152"/>
    </location>
</feature>
<dbReference type="EMBL" id="GG657469">
    <property type="protein sequence ID" value="OAT12894.1"/>
    <property type="molecule type" value="Genomic_DNA"/>
</dbReference>
<gene>
    <name evidence="11" type="ORF">BDBG_08183</name>
</gene>
<dbReference type="InterPro" id="IPR018004">
    <property type="entry name" value="KilA/APSES_HTH"/>
</dbReference>
<dbReference type="VEuPathDB" id="FungiDB:BDBG_08183"/>
<feature type="compositionally biased region" description="Polar residues" evidence="9">
    <location>
        <begin position="32"/>
        <end position="44"/>
    </location>
</feature>
<keyword evidence="4" id="KW-0805">Transcription regulation</keyword>
<feature type="region of interest" description="Disordered" evidence="9">
    <location>
        <begin position="23"/>
        <end position="46"/>
    </location>
</feature>
<dbReference type="SMART" id="SM01252">
    <property type="entry name" value="KilA-N"/>
    <property type="match status" value="1"/>
</dbReference>
<name>A0A179UXS9_BLAGS</name>
<comment type="similarity">
    <text evidence="1">Belongs to the EFG1/PHD1/stuA family.</text>
</comment>
<proteinExistence type="inferred from homology"/>
<feature type="region of interest" description="Disordered" evidence="9">
    <location>
        <begin position="198"/>
        <end position="237"/>
    </location>
</feature>
<feature type="compositionally biased region" description="Low complexity" evidence="9">
    <location>
        <begin position="93"/>
        <end position="129"/>
    </location>
</feature>
<dbReference type="GO" id="GO:0005634">
    <property type="term" value="C:nucleus"/>
    <property type="evidence" value="ECO:0007669"/>
    <property type="project" value="TreeGrafter"/>
</dbReference>
<evidence type="ECO:0000256" key="7">
    <source>
        <dbReference type="ARBA" id="ARBA00023321"/>
    </source>
</evidence>
<keyword evidence="3" id="KW-0749">Sporulation</keyword>
<sequence length="547" mass="59086">MIVVVSCHFRALYPHLNDFKIQRTPPPKTHTARPSSETELSVRSNTEKLELPSISQVHTRLPTDIPWYNHHAAERPLIGGDRLPALFLPHAQQSSSSGRIGSQDSSISTVSSTGSNSASSVASYTTYSQAPTGEAKNPPPSSTDGAGGVRSRYSLESTSQPDYLAGGTVSEGYSITQTALGSMNQTQSYLDVHTSHLSSAQPYSSHGTPASSIPPYQYSQPPVLQSGSSYSSSGASSYPSYGYPNGVTSPQSATQAVTNALSSHVPAQILPLPAMTATTPSPHSYIPSHVNHPQSYVPHTFDTTGQIPPPGAKPRVTATLWEDEGSLCFQVEAKGVCVARREDNHMINGTKLLNVAGMTRGRRDGILKSEKVRNVVKIGPMHLKGVWIPFERALEFANKEKITEELYPLFVHDIGALLYHPTNPSSSRGGALSTRNDQRRFEASQASRSSQGGQPPPLHHHHSMHNPLTSHLSQPPHSMGPHSGHTRPGFDRSHTFPTPPTSTSRFTNSLDRHGFNKCKIDADNTCHNTPRSQPAEHAAVISKPTKL</sequence>
<evidence type="ECO:0000259" key="10">
    <source>
        <dbReference type="PROSITE" id="PS51299"/>
    </source>
</evidence>
<dbReference type="Gene3D" id="3.10.260.10">
    <property type="entry name" value="Transcription regulator HTH, APSES-type DNA-binding domain"/>
    <property type="match status" value="1"/>
</dbReference>
<keyword evidence="6" id="KW-0804">Transcription</keyword>
<keyword evidence="7" id="KW-0183">Conidiation</keyword>
<evidence type="ECO:0000256" key="4">
    <source>
        <dbReference type="ARBA" id="ARBA00023015"/>
    </source>
</evidence>
<feature type="compositionally biased region" description="Polar residues" evidence="9">
    <location>
        <begin position="198"/>
        <end position="208"/>
    </location>
</feature>
<feature type="region of interest" description="Disordered" evidence="9">
    <location>
        <begin position="421"/>
        <end position="510"/>
    </location>
</feature>
<dbReference type="PANTHER" id="PTHR47792">
    <property type="entry name" value="PROTEIN SOK2-RELATED"/>
    <property type="match status" value="1"/>
</dbReference>
<keyword evidence="5" id="KW-0238">DNA-binding</keyword>
<evidence type="ECO:0000256" key="5">
    <source>
        <dbReference type="ARBA" id="ARBA00023125"/>
    </source>
</evidence>
<protein>
    <recommendedName>
        <fullName evidence="2">Cell pattern formation-associated protein stuA</fullName>
    </recommendedName>
    <alternativeName>
        <fullName evidence="8">Stunted protein A</fullName>
    </alternativeName>
</protein>